<dbReference type="Gene3D" id="1.10.10.10">
    <property type="entry name" value="Winged helix-like DNA-binding domain superfamily/Winged helix DNA-binding domain"/>
    <property type="match status" value="1"/>
</dbReference>
<keyword evidence="5" id="KW-1185">Reference proteome</keyword>
<dbReference type="InterPro" id="IPR026881">
    <property type="entry name" value="WYL_dom"/>
</dbReference>
<sequence>MRASRLVSLLLLLQSRDRMTARELAEALEVSVRTIYQDVDSLGAAGVPVYGEPGHDGGFRLLDGYRTRLTGLTAEEAGALFLTGLPAAAAQLGLAGATATAQLKLMAALPAGLRERAGRVADRFHVDPPSWYFDAERTPHLAAVADATWNQHPLEIRYLRWARPHEITRVVHPHGVVLKAGNWYLVAGSDGRFRTYRISRMLDVTVLPGTFERAGGFDLAGHWASYLEQFDRRRHRETAVVRLSRRGLDRLPHLLEPAVVAARKTTAGPDAAGWTEIEIPIESVEAAVPELLKFGADAEVVAPETLRAEVVRTLHAMNRTYGLGRE</sequence>
<evidence type="ECO:0000313" key="4">
    <source>
        <dbReference type="EMBL" id="MEQ0560533.1"/>
    </source>
</evidence>
<gene>
    <name evidence="4" type="ORF">ABJI51_15710</name>
</gene>
<organism evidence="4 5">
    <name type="scientific">Amycolatopsis melonis</name>
    <dbReference type="NCBI Taxonomy" id="3156488"/>
    <lineage>
        <taxon>Bacteria</taxon>
        <taxon>Bacillati</taxon>
        <taxon>Actinomycetota</taxon>
        <taxon>Actinomycetes</taxon>
        <taxon>Pseudonocardiales</taxon>
        <taxon>Pseudonocardiaceae</taxon>
        <taxon>Amycolatopsis</taxon>
    </lineage>
</organism>
<dbReference type="EMBL" id="JBDZYD010000005">
    <property type="protein sequence ID" value="MEQ0560533.1"/>
    <property type="molecule type" value="Genomic_DNA"/>
</dbReference>
<dbReference type="PROSITE" id="PS52050">
    <property type="entry name" value="WYL"/>
    <property type="match status" value="1"/>
</dbReference>
<dbReference type="InterPro" id="IPR057727">
    <property type="entry name" value="WCX_dom"/>
</dbReference>
<protein>
    <submittedName>
        <fullName evidence="4">YafY family protein</fullName>
    </submittedName>
</protein>
<dbReference type="SUPFAM" id="SSF46785">
    <property type="entry name" value="Winged helix' DNA-binding domain"/>
    <property type="match status" value="1"/>
</dbReference>
<dbReference type="RefSeq" id="WP_348951883.1">
    <property type="nucleotide sequence ID" value="NZ_JBDZYD010000005.1"/>
</dbReference>
<dbReference type="Proteomes" id="UP001440984">
    <property type="component" value="Unassembled WGS sequence"/>
</dbReference>
<dbReference type="InterPro" id="IPR036388">
    <property type="entry name" value="WH-like_DNA-bd_sf"/>
</dbReference>
<feature type="domain" description="WYL" evidence="2">
    <location>
        <begin position="140"/>
        <end position="206"/>
    </location>
</feature>
<name>A0ABV0LE06_9PSEU</name>
<comment type="caution">
    <text evidence="4">The sequence shown here is derived from an EMBL/GenBank/DDBJ whole genome shotgun (WGS) entry which is preliminary data.</text>
</comment>
<feature type="domain" description="Helix-turn-helix type 11" evidence="1">
    <location>
        <begin position="9"/>
        <end position="58"/>
    </location>
</feature>
<evidence type="ECO:0000259" key="1">
    <source>
        <dbReference type="Pfam" id="PF08279"/>
    </source>
</evidence>
<dbReference type="PANTHER" id="PTHR34580">
    <property type="match status" value="1"/>
</dbReference>
<evidence type="ECO:0000259" key="2">
    <source>
        <dbReference type="Pfam" id="PF13280"/>
    </source>
</evidence>
<dbReference type="InterPro" id="IPR036390">
    <property type="entry name" value="WH_DNA-bd_sf"/>
</dbReference>
<proteinExistence type="predicted"/>
<feature type="domain" description="WCX" evidence="3">
    <location>
        <begin position="236"/>
        <end position="317"/>
    </location>
</feature>
<dbReference type="Pfam" id="PF08279">
    <property type="entry name" value="HTH_11"/>
    <property type="match status" value="1"/>
</dbReference>
<dbReference type="Pfam" id="PF25583">
    <property type="entry name" value="WCX"/>
    <property type="match status" value="1"/>
</dbReference>
<reference evidence="4 5" key="1">
    <citation type="submission" date="2024-05" db="EMBL/GenBank/DDBJ databases">
        <authorList>
            <person name="Zhao H."/>
            <person name="Xu Y."/>
            <person name="Lin S."/>
            <person name="Spain J.C."/>
            <person name="Zhou N.-Y."/>
        </authorList>
    </citation>
    <scope>NUCLEOTIDE SEQUENCE [LARGE SCALE GENOMIC DNA]</scope>
    <source>
        <strain evidence="4 5">NEAU-NG30</strain>
    </source>
</reference>
<dbReference type="InterPro" id="IPR051534">
    <property type="entry name" value="CBASS_pafABC_assoc_protein"/>
</dbReference>
<evidence type="ECO:0000259" key="3">
    <source>
        <dbReference type="Pfam" id="PF25583"/>
    </source>
</evidence>
<dbReference type="Pfam" id="PF13280">
    <property type="entry name" value="WYL"/>
    <property type="match status" value="1"/>
</dbReference>
<evidence type="ECO:0000313" key="5">
    <source>
        <dbReference type="Proteomes" id="UP001440984"/>
    </source>
</evidence>
<accession>A0ABV0LE06</accession>
<dbReference type="PANTHER" id="PTHR34580:SF1">
    <property type="entry name" value="PROTEIN PAFC"/>
    <property type="match status" value="1"/>
</dbReference>
<dbReference type="InterPro" id="IPR013196">
    <property type="entry name" value="HTH_11"/>
</dbReference>